<dbReference type="EMBL" id="LR901935">
    <property type="protein sequence ID" value="CAD7249644.1"/>
    <property type="molecule type" value="Genomic_DNA"/>
</dbReference>
<feature type="region of interest" description="Disordered" evidence="1">
    <location>
        <begin position="162"/>
        <end position="188"/>
    </location>
</feature>
<evidence type="ECO:0000313" key="2">
    <source>
        <dbReference type="EMBL" id="CAD7249644.1"/>
    </source>
</evidence>
<dbReference type="EMBL" id="CAJPEV010002418">
    <property type="protein sequence ID" value="CAG0896815.1"/>
    <property type="molecule type" value="Genomic_DNA"/>
</dbReference>
<keyword evidence="3" id="KW-1185">Reference proteome</keyword>
<proteinExistence type="predicted"/>
<sequence>MHGKRSHNAMDSRIASNYDHGVATCHHSGKMVDPVPQFTPSDAMNMLTDHDRKMADWKHANCRWNPRDEQESRCRKPSCRNQLQQQGCGNEDGEASTLLKSSASTLCSHRKLKMVEKPKLKGNASQRSLQPRESLEFHGESQEDEGEEFAQLEKLKAHMLHSHPDAGTGADTITDESVAGPSTTSPVSVQSTVTSAATCPSIFTPVSTALSLKEAAPGSAFPAITEPKIGTSGVATNAQAAVESGESHASPGENSAGFLQTTAIAPGQASVLTNPAPSTASASTTNALMTTAFPLLTMHHQPVVIHHHLLMISIQPSNNSVPCGTYLSSTPEGLLQQGNYAKRVEADVCLLDGRHGICEVTESAGNEARRNDRETIVSTESYAAINNDEELNVFYSGVTVA</sequence>
<organism evidence="2">
    <name type="scientific">Darwinula stevensoni</name>
    <dbReference type="NCBI Taxonomy" id="69355"/>
    <lineage>
        <taxon>Eukaryota</taxon>
        <taxon>Metazoa</taxon>
        <taxon>Ecdysozoa</taxon>
        <taxon>Arthropoda</taxon>
        <taxon>Crustacea</taxon>
        <taxon>Oligostraca</taxon>
        <taxon>Ostracoda</taxon>
        <taxon>Podocopa</taxon>
        <taxon>Podocopida</taxon>
        <taxon>Darwinulocopina</taxon>
        <taxon>Darwinuloidea</taxon>
        <taxon>Darwinulidae</taxon>
        <taxon>Darwinula</taxon>
    </lineage>
</organism>
<protein>
    <submittedName>
        <fullName evidence="2">Uncharacterized protein</fullName>
    </submittedName>
</protein>
<name>A0A7R9A8W2_9CRUS</name>
<evidence type="ECO:0000256" key="1">
    <source>
        <dbReference type="SAM" id="MobiDB-lite"/>
    </source>
</evidence>
<reference evidence="2" key="1">
    <citation type="submission" date="2020-11" db="EMBL/GenBank/DDBJ databases">
        <authorList>
            <person name="Tran Van P."/>
        </authorList>
    </citation>
    <scope>NUCLEOTIDE SEQUENCE</scope>
</reference>
<dbReference type="AlphaFoldDB" id="A0A7R9A8W2"/>
<evidence type="ECO:0000313" key="3">
    <source>
        <dbReference type="Proteomes" id="UP000677054"/>
    </source>
</evidence>
<accession>A0A7R9A8W2</accession>
<gene>
    <name evidence="2" type="ORF">DSTB1V02_LOCUS9432</name>
</gene>
<dbReference type="SUPFAM" id="SSF47113">
    <property type="entry name" value="Histone-fold"/>
    <property type="match status" value="1"/>
</dbReference>
<dbReference type="Proteomes" id="UP000677054">
    <property type="component" value="Unassembled WGS sequence"/>
</dbReference>
<dbReference type="InterPro" id="IPR009072">
    <property type="entry name" value="Histone-fold"/>
</dbReference>
<feature type="region of interest" description="Disordered" evidence="1">
    <location>
        <begin position="117"/>
        <end position="148"/>
    </location>
</feature>
<dbReference type="GO" id="GO:0046982">
    <property type="term" value="F:protein heterodimerization activity"/>
    <property type="evidence" value="ECO:0007669"/>
    <property type="project" value="InterPro"/>
</dbReference>
<dbReference type="Gene3D" id="1.10.20.10">
    <property type="entry name" value="Histone, subunit A"/>
    <property type="match status" value="1"/>
</dbReference>